<feature type="transmembrane region" description="Helical" evidence="8">
    <location>
        <begin position="79"/>
        <end position="96"/>
    </location>
</feature>
<keyword evidence="4 8" id="KW-0812">Transmembrane</keyword>
<evidence type="ECO:0000256" key="5">
    <source>
        <dbReference type="ARBA" id="ARBA00022801"/>
    </source>
</evidence>
<evidence type="ECO:0008006" key="11">
    <source>
        <dbReference type="Google" id="ProtNLM"/>
    </source>
</evidence>
<dbReference type="SMART" id="SM00793">
    <property type="entry name" value="AgrB"/>
    <property type="match status" value="1"/>
</dbReference>
<evidence type="ECO:0000256" key="1">
    <source>
        <dbReference type="ARBA" id="ARBA00022475"/>
    </source>
</evidence>
<keyword evidence="2" id="KW-0673">Quorum sensing</keyword>
<evidence type="ECO:0000313" key="10">
    <source>
        <dbReference type="Proteomes" id="UP000665561"/>
    </source>
</evidence>
<keyword evidence="6 8" id="KW-1133">Transmembrane helix</keyword>
<evidence type="ECO:0000256" key="6">
    <source>
        <dbReference type="ARBA" id="ARBA00022989"/>
    </source>
</evidence>
<protein>
    <recommendedName>
        <fullName evidence="11">Accessory regulator AgrB</fullName>
    </recommendedName>
</protein>
<comment type="caution">
    <text evidence="9">The sequence shown here is derived from an EMBL/GenBank/DDBJ whole genome shotgun (WGS) entry which is preliminary data.</text>
</comment>
<sequence length="175" mass="18787">MLDKLAVGLHNRMVAAGVENAPSASVIKYAFDILTNTLSAAIAALIIGALTGEFLPTGFALLVLAVIRYMSGGYHLKSSLMCATVSTLVLAGIPHVPIADGWMPYLTGFAVLMMLIFAPANYDKYATLPSRFYPLLKVLSALFASSNFLIHSDIMTVVFVLQSILLLFKEGGEEE</sequence>
<gene>
    <name evidence="9" type="ORF">GT019_20170</name>
</gene>
<evidence type="ECO:0000256" key="2">
    <source>
        <dbReference type="ARBA" id="ARBA00022654"/>
    </source>
</evidence>
<organism evidence="9 10">
    <name type="scientific">Paenibacillus glycinis</name>
    <dbReference type="NCBI Taxonomy" id="2697035"/>
    <lineage>
        <taxon>Bacteria</taxon>
        <taxon>Bacillati</taxon>
        <taxon>Bacillota</taxon>
        <taxon>Bacilli</taxon>
        <taxon>Bacillales</taxon>
        <taxon>Paenibacillaceae</taxon>
        <taxon>Paenibacillus</taxon>
    </lineage>
</organism>
<keyword evidence="3" id="KW-0645">Protease</keyword>
<feature type="transmembrane region" description="Helical" evidence="8">
    <location>
        <begin position="141"/>
        <end position="168"/>
    </location>
</feature>
<dbReference type="Proteomes" id="UP000665561">
    <property type="component" value="Unassembled WGS sequence"/>
</dbReference>
<keyword evidence="10" id="KW-1185">Reference proteome</keyword>
<dbReference type="EMBL" id="JAAAMV010000019">
    <property type="protein sequence ID" value="NBD26198.1"/>
    <property type="molecule type" value="Genomic_DNA"/>
</dbReference>
<keyword evidence="7 8" id="KW-0472">Membrane</keyword>
<dbReference type="RefSeq" id="WP_161745001.1">
    <property type="nucleotide sequence ID" value="NZ_JAAAMV010000019.1"/>
</dbReference>
<keyword evidence="5" id="KW-0378">Hydrolase</keyword>
<proteinExistence type="predicted"/>
<evidence type="ECO:0000313" key="9">
    <source>
        <dbReference type="EMBL" id="NBD26198.1"/>
    </source>
</evidence>
<reference evidence="9 10" key="1">
    <citation type="submission" date="2020-01" db="EMBL/GenBank/DDBJ databases">
        <title>Paenibacillus soybeanensis sp. nov. isolated from the nodules of soybean (Glycine max(L.) Merr).</title>
        <authorList>
            <person name="Wang H."/>
        </authorList>
    </citation>
    <scope>NUCLEOTIDE SEQUENCE [LARGE SCALE GENOMIC DNA]</scope>
    <source>
        <strain evidence="9 10">T1</strain>
    </source>
</reference>
<evidence type="ECO:0000256" key="3">
    <source>
        <dbReference type="ARBA" id="ARBA00022670"/>
    </source>
</evidence>
<feature type="transmembrane region" description="Helical" evidence="8">
    <location>
        <begin position="41"/>
        <end position="67"/>
    </location>
</feature>
<feature type="transmembrane region" description="Helical" evidence="8">
    <location>
        <begin position="102"/>
        <end position="120"/>
    </location>
</feature>
<dbReference type="InterPro" id="IPR006741">
    <property type="entry name" value="AgrB"/>
</dbReference>
<name>A0ABW9XU46_9BACL</name>
<evidence type="ECO:0000256" key="7">
    <source>
        <dbReference type="ARBA" id="ARBA00023136"/>
    </source>
</evidence>
<evidence type="ECO:0000256" key="8">
    <source>
        <dbReference type="SAM" id="Phobius"/>
    </source>
</evidence>
<accession>A0ABW9XU46</accession>
<keyword evidence="1" id="KW-1003">Cell membrane</keyword>
<dbReference type="Pfam" id="PF04647">
    <property type="entry name" value="AgrB"/>
    <property type="match status" value="1"/>
</dbReference>
<evidence type="ECO:0000256" key="4">
    <source>
        <dbReference type="ARBA" id="ARBA00022692"/>
    </source>
</evidence>